<proteinExistence type="predicted"/>
<protein>
    <submittedName>
        <fullName evidence="1">Uncharacterized protein</fullName>
    </submittedName>
</protein>
<feature type="non-terminal residue" evidence="1">
    <location>
        <position position="49"/>
    </location>
</feature>
<gene>
    <name evidence="1" type="ORF">S03H2_14045</name>
</gene>
<evidence type="ECO:0000313" key="1">
    <source>
        <dbReference type="EMBL" id="GAH41585.1"/>
    </source>
</evidence>
<dbReference type="AlphaFoldDB" id="X1G9V2"/>
<name>X1G9V2_9ZZZZ</name>
<accession>X1G9V2</accession>
<organism evidence="1">
    <name type="scientific">marine sediment metagenome</name>
    <dbReference type="NCBI Taxonomy" id="412755"/>
    <lineage>
        <taxon>unclassified sequences</taxon>
        <taxon>metagenomes</taxon>
        <taxon>ecological metagenomes</taxon>
    </lineage>
</organism>
<dbReference type="EMBL" id="BARU01007123">
    <property type="protein sequence ID" value="GAH41585.1"/>
    <property type="molecule type" value="Genomic_DNA"/>
</dbReference>
<reference evidence="1" key="1">
    <citation type="journal article" date="2014" name="Front. Microbiol.">
        <title>High frequency of phylogenetically diverse reductive dehalogenase-homologous genes in deep subseafloor sedimentary metagenomes.</title>
        <authorList>
            <person name="Kawai M."/>
            <person name="Futagami T."/>
            <person name="Toyoda A."/>
            <person name="Takaki Y."/>
            <person name="Nishi S."/>
            <person name="Hori S."/>
            <person name="Arai W."/>
            <person name="Tsubouchi T."/>
            <person name="Morono Y."/>
            <person name="Uchiyama I."/>
            <person name="Ito T."/>
            <person name="Fujiyama A."/>
            <person name="Inagaki F."/>
            <person name="Takami H."/>
        </authorList>
    </citation>
    <scope>NUCLEOTIDE SEQUENCE</scope>
    <source>
        <strain evidence="1">Expedition CK06-06</strain>
    </source>
</reference>
<comment type="caution">
    <text evidence="1">The sequence shown here is derived from an EMBL/GenBank/DDBJ whole genome shotgun (WGS) entry which is preliminary data.</text>
</comment>
<sequence>MPYVVIKTWFPFNKANEVAKIYIEERKKYPFDRSLGKEVVTAVMSDENG</sequence>